<keyword evidence="1" id="KW-1133">Transmembrane helix</keyword>
<proteinExistence type="predicted"/>
<comment type="caution">
    <text evidence="3">The sequence shown here is derived from an EMBL/GenBank/DDBJ whole genome shotgun (WGS) entry which is preliminary data.</text>
</comment>
<accession>A0A9P3Q8L8</accession>
<gene>
    <name evidence="3" type="ORF">Mkiyose1413_47610</name>
    <name evidence="2" type="ORF">SRL2020028_37580</name>
</gene>
<protein>
    <submittedName>
        <fullName evidence="3">Uncharacterized protein</fullName>
    </submittedName>
</protein>
<keyword evidence="4" id="KW-1185">Reference proteome</keyword>
<evidence type="ECO:0000313" key="4">
    <source>
        <dbReference type="Proteomes" id="UP001064782"/>
    </source>
</evidence>
<dbReference type="AlphaFoldDB" id="A0A9P3Q8L8"/>
<reference evidence="3" key="1">
    <citation type="submission" date="2022-08" db="EMBL/GenBank/DDBJ databases">
        <title>Mycobacterium kiyosense sp. nov., scotochromogenic slow-glowing species isolated from respiratory specimens.</title>
        <authorList>
            <person name="Fukano H."/>
            <person name="Kazumi Y."/>
            <person name="Sakagami N."/>
            <person name="Ato M."/>
            <person name="Mitarai S."/>
            <person name="Hoshino Y."/>
        </authorList>
    </citation>
    <scope>NUCLEOTIDE SEQUENCE</scope>
    <source>
        <strain evidence="3">1413</strain>
        <strain evidence="2">SRL2020-028</strain>
    </source>
</reference>
<keyword evidence="1" id="KW-0472">Membrane</keyword>
<dbReference type="EMBL" id="BRZI01000057">
    <property type="protein sequence ID" value="GLD32878.1"/>
    <property type="molecule type" value="Genomic_DNA"/>
</dbReference>
<evidence type="ECO:0000256" key="1">
    <source>
        <dbReference type="SAM" id="Phobius"/>
    </source>
</evidence>
<dbReference type="Proteomes" id="UP001165663">
    <property type="component" value="Unassembled WGS sequence"/>
</dbReference>
<dbReference type="Proteomes" id="UP001064782">
    <property type="component" value="Unassembled WGS sequence"/>
</dbReference>
<feature type="transmembrane region" description="Helical" evidence="1">
    <location>
        <begin position="20"/>
        <end position="40"/>
    </location>
</feature>
<keyword evidence="1" id="KW-0812">Transmembrane</keyword>
<organism evidence="3 4">
    <name type="scientific">Mycobacterium kiyosense</name>
    <dbReference type="NCBI Taxonomy" id="2871094"/>
    <lineage>
        <taxon>Bacteria</taxon>
        <taxon>Bacillati</taxon>
        <taxon>Actinomycetota</taxon>
        <taxon>Actinomycetes</taxon>
        <taxon>Mycobacteriales</taxon>
        <taxon>Mycobacteriaceae</taxon>
        <taxon>Mycobacterium</taxon>
    </lineage>
</organism>
<evidence type="ECO:0000313" key="2">
    <source>
        <dbReference type="EMBL" id="GLB84502.1"/>
    </source>
</evidence>
<evidence type="ECO:0000313" key="3">
    <source>
        <dbReference type="EMBL" id="GLD32878.1"/>
    </source>
</evidence>
<name>A0A9P3Q8L8_9MYCO</name>
<dbReference type="EMBL" id="BRXE01000052">
    <property type="protein sequence ID" value="GLB84502.1"/>
    <property type="molecule type" value="Genomic_DNA"/>
</dbReference>
<sequence length="174" mass="18679">MIVATEAADPQFGTGRRWRWVAGWGVAALISIVVLVVAIVGRTRGHPEDKPGPSLPTLRPMAASESMSDERAFAVAANTVRVWMRERNERHLANVLALSCPDTHDGVLAAEIAGIKGEDFFTVLSPVDKVVRFTRSGPVWTVDAIRPDGGVGTFTLQVRNGELLVCQIGSAPVP</sequence>